<dbReference type="Gene3D" id="3.55.50.30">
    <property type="match status" value="1"/>
</dbReference>
<feature type="domain" description="Protein FecR C-terminal" evidence="3">
    <location>
        <begin position="246"/>
        <end position="313"/>
    </location>
</feature>
<accession>A0ABP6YGQ3</accession>
<feature type="domain" description="FecR protein" evidence="2">
    <location>
        <begin position="105"/>
        <end position="201"/>
    </location>
</feature>
<dbReference type="Pfam" id="PF04773">
    <property type="entry name" value="FecR"/>
    <property type="match status" value="1"/>
</dbReference>
<evidence type="ECO:0000313" key="4">
    <source>
        <dbReference type="EMBL" id="GAA3583401.1"/>
    </source>
</evidence>
<keyword evidence="1" id="KW-0812">Transmembrane</keyword>
<dbReference type="RefSeq" id="WP_345007672.1">
    <property type="nucleotide sequence ID" value="NZ_BAABCY010000097.1"/>
</dbReference>
<dbReference type="InterPro" id="IPR012373">
    <property type="entry name" value="Ferrdict_sens_TM"/>
</dbReference>
<gene>
    <name evidence="4" type="ORF">GCM10022395_34460</name>
</gene>
<keyword evidence="5" id="KW-1185">Reference proteome</keyword>
<evidence type="ECO:0000313" key="5">
    <source>
        <dbReference type="Proteomes" id="UP001500954"/>
    </source>
</evidence>
<dbReference type="InterPro" id="IPR032508">
    <property type="entry name" value="FecR_C"/>
</dbReference>
<evidence type="ECO:0000259" key="2">
    <source>
        <dbReference type="Pfam" id="PF04773"/>
    </source>
</evidence>
<protein>
    <submittedName>
        <fullName evidence="4">FecR family protein</fullName>
    </submittedName>
</protein>
<keyword evidence="1" id="KW-1133">Transmembrane helix</keyword>
<dbReference type="InterPro" id="IPR006860">
    <property type="entry name" value="FecR"/>
</dbReference>
<name>A0ABP6YGQ3_9FLAO</name>
<sequence>MQKKEIKDLLGDKMDSEGRKQLVKQVLNDPERIKELAIEKAKQVSKFENSMVSEPELDSQFKKVLRRIGRKPRIKYASVAAVVVLFLSFGLYYFNTLSINSQLVQVTTAIGGKEQVVLPDGTKVLLNANSEIQYPKVFKDDIREVTLIGEALFEVVRNEHKPLVVKTYNGLAVRVLGTVFNVKSYPDDKEVQTTLVSGKVEVIKDNNSKAPIVLKPFQQAAYNKKDKKLIVDTVNALDAISWKDNKLIFNETPLEQVVQDLQRKYNVTFKIISKELLDYKYSGTFDNLTIKECMRLLKVSSPIDYTITNNIITLKQE</sequence>
<evidence type="ECO:0000256" key="1">
    <source>
        <dbReference type="SAM" id="Phobius"/>
    </source>
</evidence>
<dbReference type="PANTHER" id="PTHR30273:SF2">
    <property type="entry name" value="PROTEIN FECR"/>
    <property type="match status" value="1"/>
</dbReference>
<proteinExistence type="predicted"/>
<keyword evidence="1" id="KW-0472">Membrane</keyword>
<reference evidence="5" key="1">
    <citation type="journal article" date="2019" name="Int. J. Syst. Evol. Microbiol.">
        <title>The Global Catalogue of Microorganisms (GCM) 10K type strain sequencing project: providing services to taxonomists for standard genome sequencing and annotation.</title>
        <authorList>
            <consortium name="The Broad Institute Genomics Platform"/>
            <consortium name="The Broad Institute Genome Sequencing Center for Infectious Disease"/>
            <person name="Wu L."/>
            <person name="Ma J."/>
        </authorList>
    </citation>
    <scope>NUCLEOTIDE SEQUENCE [LARGE SCALE GENOMIC DNA]</scope>
    <source>
        <strain evidence="5">JCM 17111</strain>
    </source>
</reference>
<comment type="caution">
    <text evidence="4">The sequence shown here is derived from an EMBL/GenBank/DDBJ whole genome shotgun (WGS) entry which is preliminary data.</text>
</comment>
<evidence type="ECO:0000259" key="3">
    <source>
        <dbReference type="Pfam" id="PF16344"/>
    </source>
</evidence>
<organism evidence="4 5">
    <name type="scientific">Snuella lapsa</name>
    <dbReference type="NCBI Taxonomy" id="870481"/>
    <lineage>
        <taxon>Bacteria</taxon>
        <taxon>Pseudomonadati</taxon>
        <taxon>Bacteroidota</taxon>
        <taxon>Flavobacteriia</taxon>
        <taxon>Flavobacteriales</taxon>
        <taxon>Flavobacteriaceae</taxon>
        <taxon>Snuella</taxon>
    </lineage>
</organism>
<dbReference type="Gene3D" id="2.60.120.1440">
    <property type="match status" value="1"/>
</dbReference>
<dbReference type="PIRSF" id="PIRSF018266">
    <property type="entry name" value="FecR"/>
    <property type="match status" value="1"/>
</dbReference>
<dbReference type="EMBL" id="BAABCY010000097">
    <property type="protein sequence ID" value="GAA3583401.1"/>
    <property type="molecule type" value="Genomic_DNA"/>
</dbReference>
<feature type="transmembrane region" description="Helical" evidence="1">
    <location>
        <begin position="76"/>
        <end position="94"/>
    </location>
</feature>
<dbReference type="PANTHER" id="PTHR30273">
    <property type="entry name" value="PERIPLASMIC SIGNAL SENSOR AND SIGMA FACTOR ACTIVATOR FECR-RELATED"/>
    <property type="match status" value="1"/>
</dbReference>
<dbReference type="Pfam" id="PF16344">
    <property type="entry name" value="FecR_C"/>
    <property type="match status" value="1"/>
</dbReference>
<dbReference type="Proteomes" id="UP001500954">
    <property type="component" value="Unassembled WGS sequence"/>
</dbReference>